<name>A0A139AT58_GONPJ</name>
<sequence>MEANQTAFKSSFERVEKELASEKLEFQKYRIKAHAALQQSSTIDLQSKIVELERARTQLELIISEKQAHLDNAIARAESSQDDLKRTMQRMESLEALLRQAEATAGEAVDLRVELGKLRSTINSQTSRIAELEQNEATLIIAKAAIESDLRAKGDESNGMLATVENLSKELEVQRDNLSKALRDLDEMRARQEVLLTQGVMTVEPAPRHSISSASGTFAPSDTPTSPRIRPSPNPCETF</sequence>
<organism evidence="3 4">
    <name type="scientific">Gonapodya prolifera (strain JEL478)</name>
    <name type="common">Monoblepharis prolifera</name>
    <dbReference type="NCBI Taxonomy" id="1344416"/>
    <lineage>
        <taxon>Eukaryota</taxon>
        <taxon>Fungi</taxon>
        <taxon>Fungi incertae sedis</taxon>
        <taxon>Chytridiomycota</taxon>
        <taxon>Chytridiomycota incertae sedis</taxon>
        <taxon>Monoblepharidomycetes</taxon>
        <taxon>Monoblepharidales</taxon>
        <taxon>Gonapodyaceae</taxon>
        <taxon>Gonapodya</taxon>
    </lineage>
</organism>
<proteinExistence type="predicted"/>
<keyword evidence="4" id="KW-1185">Reference proteome</keyword>
<protein>
    <submittedName>
        <fullName evidence="3">Uncharacterized protein</fullName>
    </submittedName>
</protein>
<feature type="compositionally biased region" description="Pro residues" evidence="2">
    <location>
        <begin position="230"/>
        <end position="239"/>
    </location>
</feature>
<accession>A0A139AT58</accession>
<evidence type="ECO:0000313" key="3">
    <source>
        <dbReference type="EMBL" id="KXS19743.1"/>
    </source>
</evidence>
<dbReference type="EMBL" id="KQ965737">
    <property type="protein sequence ID" value="KXS19743.1"/>
    <property type="molecule type" value="Genomic_DNA"/>
</dbReference>
<feature type="coiled-coil region" evidence="1">
    <location>
        <begin position="161"/>
        <end position="191"/>
    </location>
</feature>
<feature type="coiled-coil region" evidence="1">
    <location>
        <begin position="70"/>
        <end position="135"/>
    </location>
</feature>
<evidence type="ECO:0000256" key="2">
    <source>
        <dbReference type="SAM" id="MobiDB-lite"/>
    </source>
</evidence>
<gene>
    <name evidence="3" type="ORF">M427DRAFT_428888</name>
</gene>
<keyword evidence="1" id="KW-0175">Coiled coil</keyword>
<evidence type="ECO:0000313" key="4">
    <source>
        <dbReference type="Proteomes" id="UP000070544"/>
    </source>
</evidence>
<reference evidence="3 4" key="1">
    <citation type="journal article" date="2015" name="Genome Biol. Evol.">
        <title>Phylogenomic analyses indicate that early fungi evolved digesting cell walls of algal ancestors of land plants.</title>
        <authorList>
            <person name="Chang Y."/>
            <person name="Wang S."/>
            <person name="Sekimoto S."/>
            <person name="Aerts A.L."/>
            <person name="Choi C."/>
            <person name="Clum A."/>
            <person name="LaButti K.M."/>
            <person name="Lindquist E.A."/>
            <person name="Yee Ngan C."/>
            <person name="Ohm R.A."/>
            <person name="Salamov A.A."/>
            <person name="Grigoriev I.V."/>
            <person name="Spatafora J.W."/>
            <person name="Berbee M.L."/>
        </authorList>
    </citation>
    <scope>NUCLEOTIDE SEQUENCE [LARGE SCALE GENOMIC DNA]</scope>
    <source>
        <strain evidence="3 4">JEL478</strain>
    </source>
</reference>
<feature type="compositionally biased region" description="Polar residues" evidence="2">
    <location>
        <begin position="210"/>
        <end position="226"/>
    </location>
</feature>
<dbReference type="Proteomes" id="UP000070544">
    <property type="component" value="Unassembled WGS sequence"/>
</dbReference>
<evidence type="ECO:0000256" key="1">
    <source>
        <dbReference type="SAM" id="Coils"/>
    </source>
</evidence>
<feature type="region of interest" description="Disordered" evidence="2">
    <location>
        <begin position="204"/>
        <end position="239"/>
    </location>
</feature>
<dbReference type="AlphaFoldDB" id="A0A139AT58"/>